<dbReference type="Proteomes" id="UP000230233">
    <property type="component" value="Chromosome IV"/>
</dbReference>
<dbReference type="OrthoDB" id="5901870at2759"/>
<organism evidence="3 4">
    <name type="scientific">Caenorhabditis nigoni</name>
    <dbReference type="NCBI Taxonomy" id="1611254"/>
    <lineage>
        <taxon>Eukaryota</taxon>
        <taxon>Metazoa</taxon>
        <taxon>Ecdysozoa</taxon>
        <taxon>Nematoda</taxon>
        <taxon>Chromadorea</taxon>
        <taxon>Rhabditida</taxon>
        <taxon>Rhabditina</taxon>
        <taxon>Rhabditomorpha</taxon>
        <taxon>Rhabditoidea</taxon>
        <taxon>Rhabditidae</taxon>
        <taxon>Peloderinae</taxon>
        <taxon>Caenorhabditis</taxon>
    </lineage>
</organism>
<feature type="compositionally biased region" description="Pro residues" evidence="1">
    <location>
        <begin position="42"/>
        <end position="56"/>
    </location>
</feature>
<protein>
    <submittedName>
        <fullName evidence="3">Uncharacterized protein</fullName>
    </submittedName>
</protein>
<gene>
    <name evidence="3" type="primary">Cnig_chr_IV.g16025</name>
    <name evidence="3" type="ORF">B9Z55_016025</name>
</gene>
<feature type="region of interest" description="Disordered" evidence="1">
    <location>
        <begin position="108"/>
        <end position="200"/>
    </location>
</feature>
<accession>A0A2G5UCY0</accession>
<evidence type="ECO:0000313" key="4">
    <source>
        <dbReference type="Proteomes" id="UP000230233"/>
    </source>
</evidence>
<feature type="compositionally biased region" description="Basic residues" evidence="1">
    <location>
        <begin position="60"/>
        <end position="69"/>
    </location>
</feature>
<keyword evidence="2" id="KW-1133">Transmembrane helix</keyword>
<feature type="compositionally biased region" description="Basic residues" evidence="1">
    <location>
        <begin position="132"/>
        <end position="143"/>
    </location>
</feature>
<dbReference type="EMBL" id="PDUG01000004">
    <property type="protein sequence ID" value="PIC37380.1"/>
    <property type="molecule type" value="Genomic_DNA"/>
</dbReference>
<feature type="transmembrane region" description="Helical" evidence="2">
    <location>
        <begin position="12"/>
        <end position="29"/>
    </location>
</feature>
<evidence type="ECO:0000313" key="3">
    <source>
        <dbReference type="EMBL" id="PIC37380.1"/>
    </source>
</evidence>
<name>A0A2G5UCY0_9PELO</name>
<feature type="compositionally biased region" description="Basic and acidic residues" evidence="1">
    <location>
        <begin position="81"/>
        <end position="95"/>
    </location>
</feature>
<feature type="region of interest" description="Disordered" evidence="1">
    <location>
        <begin position="31"/>
        <end position="95"/>
    </location>
</feature>
<evidence type="ECO:0000256" key="2">
    <source>
        <dbReference type="SAM" id="Phobius"/>
    </source>
</evidence>
<feature type="compositionally biased region" description="Basic and acidic residues" evidence="1">
    <location>
        <begin position="108"/>
        <end position="131"/>
    </location>
</feature>
<reference evidence="4" key="1">
    <citation type="submission" date="2017-10" db="EMBL/GenBank/DDBJ databases">
        <title>Rapid genome shrinkage in a self-fertile nematode reveals novel sperm competition proteins.</title>
        <authorList>
            <person name="Yin D."/>
            <person name="Schwarz E.M."/>
            <person name="Thomas C.G."/>
            <person name="Felde R.L."/>
            <person name="Korf I.F."/>
            <person name="Cutter A.D."/>
            <person name="Schartner C.M."/>
            <person name="Ralston E.J."/>
            <person name="Meyer B.J."/>
            <person name="Haag E.S."/>
        </authorList>
    </citation>
    <scope>NUCLEOTIDE SEQUENCE [LARGE SCALE GENOMIC DNA]</scope>
    <source>
        <strain evidence="4">JU1422</strain>
    </source>
</reference>
<feature type="compositionally biased region" description="Basic and acidic residues" evidence="1">
    <location>
        <begin position="165"/>
        <end position="191"/>
    </location>
</feature>
<evidence type="ECO:0000256" key="1">
    <source>
        <dbReference type="SAM" id="MobiDB-lite"/>
    </source>
</evidence>
<keyword evidence="4" id="KW-1185">Reference proteome</keyword>
<keyword evidence="2" id="KW-0812">Transmembrane</keyword>
<sequence length="200" mass="23432">MHYSEHFQMKEIIYLFTMIATLIIFTLSCSKKKPPESSKPVEPAPLSSPVPKPSPATPMRIRRRRRRGRYPLTELEDVEEDVKTEKKKELGDENEGWIREEDYLARIKKEGKNRVEPEDHRTIEKFDGEVKKSRKSEKSKKSEKKKEVIPMPPIAKEQLTTNGSKPDKDYMPIPDIKSDWGSEKEKKKEAEEEKNDEDYV</sequence>
<dbReference type="AlphaFoldDB" id="A0A2G5UCY0"/>
<comment type="caution">
    <text evidence="3">The sequence shown here is derived from an EMBL/GenBank/DDBJ whole genome shotgun (WGS) entry which is preliminary data.</text>
</comment>
<keyword evidence="2" id="KW-0472">Membrane</keyword>
<proteinExistence type="predicted"/>